<keyword evidence="2" id="KW-1185">Reference proteome</keyword>
<name>R7QP24_CHOCR</name>
<reference evidence="2" key="1">
    <citation type="journal article" date="2013" name="Proc. Natl. Acad. Sci. U.S.A.">
        <title>Genome structure and metabolic features in the red seaweed Chondrus crispus shed light on evolution of the Archaeplastida.</title>
        <authorList>
            <person name="Collen J."/>
            <person name="Porcel B."/>
            <person name="Carre W."/>
            <person name="Ball S.G."/>
            <person name="Chaparro C."/>
            <person name="Tonon T."/>
            <person name="Barbeyron T."/>
            <person name="Michel G."/>
            <person name="Noel B."/>
            <person name="Valentin K."/>
            <person name="Elias M."/>
            <person name="Artiguenave F."/>
            <person name="Arun A."/>
            <person name="Aury J.M."/>
            <person name="Barbosa-Neto J.F."/>
            <person name="Bothwell J.H."/>
            <person name="Bouget F.Y."/>
            <person name="Brillet L."/>
            <person name="Cabello-Hurtado F."/>
            <person name="Capella-Gutierrez S."/>
            <person name="Charrier B."/>
            <person name="Cladiere L."/>
            <person name="Cock J.M."/>
            <person name="Coelho S.M."/>
            <person name="Colleoni C."/>
            <person name="Czjzek M."/>
            <person name="Da Silva C."/>
            <person name="Delage L."/>
            <person name="Denoeud F."/>
            <person name="Deschamps P."/>
            <person name="Dittami S.M."/>
            <person name="Gabaldon T."/>
            <person name="Gachon C.M."/>
            <person name="Groisillier A."/>
            <person name="Herve C."/>
            <person name="Jabbari K."/>
            <person name="Katinka M."/>
            <person name="Kloareg B."/>
            <person name="Kowalczyk N."/>
            <person name="Labadie K."/>
            <person name="Leblanc C."/>
            <person name="Lopez P.J."/>
            <person name="McLachlan D.H."/>
            <person name="Meslet-Cladiere L."/>
            <person name="Moustafa A."/>
            <person name="Nehr Z."/>
            <person name="Nyvall Collen P."/>
            <person name="Panaud O."/>
            <person name="Partensky F."/>
            <person name="Poulain J."/>
            <person name="Rensing S.A."/>
            <person name="Rousvoal S."/>
            <person name="Samson G."/>
            <person name="Symeonidi A."/>
            <person name="Weissenbach J."/>
            <person name="Zambounis A."/>
            <person name="Wincker P."/>
            <person name="Boyen C."/>
        </authorList>
    </citation>
    <scope>NUCLEOTIDE SEQUENCE [LARGE SCALE GENOMIC DNA]</scope>
    <source>
        <strain evidence="2">cv. Stackhouse</strain>
    </source>
</reference>
<protein>
    <submittedName>
        <fullName evidence="1">Uncharacterized protein</fullName>
    </submittedName>
</protein>
<dbReference type="KEGG" id="ccp:CHC_T00006494001"/>
<dbReference type="EMBL" id="HG002012">
    <property type="protein sequence ID" value="CDF39236.1"/>
    <property type="molecule type" value="Genomic_DNA"/>
</dbReference>
<proteinExistence type="predicted"/>
<organism evidence="1 2">
    <name type="scientific">Chondrus crispus</name>
    <name type="common">Carrageen Irish moss</name>
    <name type="synonym">Polymorpha crispa</name>
    <dbReference type="NCBI Taxonomy" id="2769"/>
    <lineage>
        <taxon>Eukaryota</taxon>
        <taxon>Rhodophyta</taxon>
        <taxon>Florideophyceae</taxon>
        <taxon>Rhodymeniophycidae</taxon>
        <taxon>Gigartinales</taxon>
        <taxon>Gigartinaceae</taxon>
        <taxon>Chondrus</taxon>
    </lineage>
</organism>
<sequence>MIGVRVRRRTCTFGNLLYPLLYSSRLRSKRIHCCRFTTVLFTVNSFGDHGNFWVRLVTDYCQVASAKHKHWHVAWKPGLTISVRRNDDYEESVDAQN</sequence>
<dbReference type="Gramene" id="CDF39236">
    <property type="protein sequence ID" value="CDF39236"/>
    <property type="gene ID" value="CHC_T00006494001"/>
</dbReference>
<dbReference type="AlphaFoldDB" id="R7QP24"/>
<accession>R7QP24</accession>
<gene>
    <name evidence="1" type="ORF">CHC_T00006494001</name>
</gene>
<evidence type="ECO:0000313" key="1">
    <source>
        <dbReference type="EMBL" id="CDF39236.1"/>
    </source>
</evidence>
<dbReference type="RefSeq" id="XP_005719147.1">
    <property type="nucleotide sequence ID" value="XM_005719090.1"/>
</dbReference>
<dbReference type="Proteomes" id="UP000012073">
    <property type="component" value="Unassembled WGS sequence"/>
</dbReference>
<evidence type="ECO:0000313" key="2">
    <source>
        <dbReference type="Proteomes" id="UP000012073"/>
    </source>
</evidence>
<dbReference type="GeneID" id="17326861"/>